<protein>
    <submittedName>
        <fullName evidence="2">AMV101</fullName>
    </submittedName>
</protein>
<feature type="domain" description="Phospholipase A2-like" evidence="1">
    <location>
        <begin position="56"/>
        <end position="136"/>
    </location>
</feature>
<organismHost>
    <name type="scientific">Amsacta</name>
    <dbReference type="NCBI Taxonomy" id="340055"/>
</organismHost>
<dbReference type="Gene3D" id="1.20.90.10">
    <property type="entry name" value="Phospholipase A2 domain"/>
    <property type="match status" value="1"/>
</dbReference>
<dbReference type="GO" id="GO:0050482">
    <property type="term" value="P:arachidonate secretion"/>
    <property type="evidence" value="ECO:0007669"/>
    <property type="project" value="InterPro"/>
</dbReference>
<dbReference type="GO" id="GO:0004623">
    <property type="term" value="F:phospholipase A2 activity"/>
    <property type="evidence" value="ECO:0007669"/>
    <property type="project" value="InterPro"/>
</dbReference>
<dbReference type="OrthoDB" id="20937at10239"/>
<gene>
    <name evidence="2" type="primary">AMV101</name>
</gene>
<dbReference type="GO" id="GO:0006644">
    <property type="term" value="P:phospholipid metabolic process"/>
    <property type="evidence" value="ECO:0007669"/>
    <property type="project" value="InterPro"/>
</dbReference>
<dbReference type="Pfam" id="PF08398">
    <property type="entry name" value="Phospholip_A2_4"/>
    <property type="match status" value="1"/>
</dbReference>
<dbReference type="Proteomes" id="UP000000872">
    <property type="component" value="Segment"/>
</dbReference>
<dbReference type="InterPro" id="IPR013607">
    <property type="entry name" value="Phospholipase_A2-like"/>
</dbReference>
<dbReference type="GO" id="GO:0005198">
    <property type="term" value="F:structural molecule activity"/>
    <property type="evidence" value="ECO:0007669"/>
    <property type="project" value="InterPro"/>
</dbReference>
<sequence>MECEMCKNYYITKFNTIISENKKYILLNIICDKCSHTTAYNINVPIDYMKNKKITPLHLLKYNYCGPYTNVIKNIISGIKPYNEIDNQCLLHDLSYHIYKDNKYRHNSDNNLLKYLNNIDKNSISKHIIKTVLNVKNMFFEK</sequence>
<dbReference type="InterPro" id="IPR036444">
    <property type="entry name" value="PLipase_A2_dom_sf"/>
</dbReference>
<evidence type="ECO:0000313" key="3">
    <source>
        <dbReference type="Proteomes" id="UP000000872"/>
    </source>
</evidence>
<dbReference type="GeneID" id="1494691"/>
<organism evidence="2 3">
    <name type="scientific">Amsacta moorei entomopoxvirus</name>
    <name type="common">AmEPV</name>
    <dbReference type="NCBI Taxonomy" id="28321"/>
    <lineage>
        <taxon>Viruses</taxon>
        <taxon>Varidnaviria</taxon>
        <taxon>Bamfordvirae</taxon>
        <taxon>Nucleocytoviricota</taxon>
        <taxon>Pokkesviricetes</taxon>
        <taxon>Chitovirales</taxon>
        <taxon>Poxviridae</taxon>
        <taxon>Entomopoxvirinae</taxon>
        <taxon>Betaentomopoxvirus</taxon>
    </lineage>
</organism>
<evidence type="ECO:0000259" key="1">
    <source>
        <dbReference type="Pfam" id="PF08398"/>
    </source>
</evidence>
<name>Q9EMU8_AMEPV</name>
<dbReference type="RefSeq" id="NP_064883.1">
    <property type="nucleotide sequence ID" value="NC_002520.1"/>
</dbReference>
<keyword evidence="3" id="KW-1185">Reference proteome</keyword>
<proteinExistence type="predicted"/>
<dbReference type="KEGG" id="vg:1494691"/>
<reference evidence="2 3" key="1">
    <citation type="journal article" date="2000" name="Virology">
        <title>Complete genomic sequence of the Amsacta moorei entomopoxvirus: analysis and comparison with other poxviruses.</title>
        <authorList>
            <person name="Bawden A.L."/>
            <person name="Glassberg K.J."/>
            <person name="Diggans J."/>
            <person name="Shaw R."/>
            <person name="Farmerie W."/>
            <person name="Moyer R.W."/>
        </authorList>
    </citation>
    <scope>NUCLEOTIDE SEQUENCE [LARGE SCALE GENOMIC DNA]</scope>
</reference>
<evidence type="ECO:0000313" key="2">
    <source>
        <dbReference type="EMBL" id="AAG02807.1"/>
    </source>
</evidence>
<dbReference type="EMBL" id="AF250284">
    <property type="protein sequence ID" value="AAG02807.1"/>
    <property type="molecule type" value="Genomic_DNA"/>
</dbReference>
<accession>Q9EMU8</accession>